<keyword evidence="3" id="KW-1185">Reference proteome</keyword>
<sequence>MPRTFFAWLSAVLVASLAPAFAFALLFFDGRIGANRATLAGFGVAFVVALAHVLVLGVPVGVILRRRRRFGPGRMGFAGAVAGLGTCVLFLLVQTPTPEALAGVFSPAILLIVLYAGGFGALSALALWAVLRLLLRP</sequence>
<protein>
    <submittedName>
        <fullName evidence="2">Uncharacterized protein</fullName>
    </submittedName>
</protein>
<dbReference type="Proteomes" id="UP000051802">
    <property type="component" value="Unassembled WGS sequence"/>
</dbReference>
<comment type="caution">
    <text evidence="2">The sequence shown here is derived from an EMBL/GenBank/DDBJ whole genome shotgun (WGS) entry which is preliminary data.</text>
</comment>
<organism evidence="2 3">
    <name type="scientific">Stenotrophomonas panacihumi</name>
    <dbReference type="NCBI Taxonomy" id="676599"/>
    <lineage>
        <taxon>Bacteria</taxon>
        <taxon>Pseudomonadati</taxon>
        <taxon>Pseudomonadota</taxon>
        <taxon>Gammaproteobacteria</taxon>
        <taxon>Lysobacterales</taxon>
        <taxon>Lysobacteraceae</taxon>
        <taxon>Stenotrophomonas</taxon>
    </lineage>
</organism>
<dbReference type="EMBL" id="LLXU01000081">
    <property type="protein sequence ID" value="KRG42355.1"/>
    <property type="molecule type" value="Genomic_DNA"/>
</dbReference>
<evidence type="ECO:0000256" key="1">
    <source>
        <dbReference type="SAM" id="Phobius"/>
    </source>
</evidence>
<keyword evidence="1" id="KW-0472">Membrane</keyword>
<feature type="transmembrane region" description="Helical" evidence="1">
    <location>
        <begin position="105"/>
        <end position="131"/>
    </location>
</feature>
<reference evidence="2 3" key="1">
    <citation type="submission" date="2015-10" db="EMBL/GenBank/DDBJ databases">
        <title>Genome sequencing and analysis of members of genus Stenotrophomonas.</title>
        <authorList>
            <person name="Patil P.P."/>
            <person name="Midha S."/>
            <person name="Patil P.B."/>
        </authorList>
    </citation>
    <scope>NUCLEOTIDE SEQUENCE [LARGE SCALE GENOMIC DNA]</scope>
    <source>
        <strain evidence="2 3">JCM 16536</strain>
    </source>
</reference>
<feature type="transmembrane region" description="Helical" evidence="1">
    <location>
        <begin position="76"/>
        <end position="93"/>
    </location>
</feature>
<accession>A0A0R0AQ67</accession>
<evidence type="ECO:0000313" key="2">
    <source>
        <dbReference type="EMBL" id="KRG42355.1"/>
    </source>
</evidence>
<dbReference type="AlphaFoldDB" id="A0A0R0AQ67"/>
<gene>
    <name evidence="2" type="ORF">ARC20_10825</name>
</gene>
<dbReference type="RefSeq" id="WP_057646775.1">
    <property type="nucleotide sequence ID" value="NZ_LLXU01000081.1"/>
</dbReference>
<evidence type="ECO:0000313" key="3">
    <source>
        <dbReference type="Proteomes" id="UP000051802"/>
    </source>
</evidence>
<name>A0A0R0AQ67_9GAMM</name>
<proteinExistence type="predicted"/>
<keyword evidence="1" id="KW-0812">Transmembrane</keyword>
<keyword evidence="1" id="KW-1133">Transmembrane helix</keyword>
<feature type="transmembrane region" description="Helical" evidence="1">
    <location>
        <begin position="38"/>
        <end position="64"/>
    </location>
</feature>